<accession>A0ABX8XWG8</accession>
<evidence type="ECO:0000256" key="2">
    <source>
        <dbReference type="ARBA" id="ARBA00005272"/>
    </source>
</evidence>
<keyword evidence="3" id="KW-0285">Flavoprotein</keyword>
<evidence type="ECO:0000256" key="4">
    <source>
        <dbReference type="ARBA" id="ARBA00022827"/>
    </source>
</evidence>
<feature type="region of interest" description="Disordered" evidence="6">
    <location>
        <begin position="378"/>
        <end position="486"/>
    </location>
</feature>
<dbReference type="PRINTS" id="PR00368">
    <property type="entry name" value="FADPNR"/>
</dbReference>
<organism evidence="8 9">
    <name type="scientific">Streptomyces akebiae</name>
    <dbReference type="NCBI Taxonomy" id="2865673"/>
    <lineage>
        <taxon>Bacteria</taxon>
        <taxon>Bacillati</taxon>
        <taxon>Actinomycetota</taxon>
        <taxon>Actinomycetes</taxon>
        <taxon>Kitasatosporales</taxon>
        <taxon>Streptomycetaceae</taxon>
        <taxon>Streptomyces</taxon>
    </lineage>
</organism>
<protein>
    <submittedName>
        <fullName evidence="8">FAD-dependent oxidoreductase</fullName>
    </submittedName>
</protein>
<dbReference type="SUPFAM" id="SSF51905">
    <property type="entry name" value="FAD/NAD(P)-binding domain"/>
    <property type="match status" value="1"/>
</dbReference>
<sequence length="486" mass="49759">MKHRIVVLGAGYAGAFAAGNLARRLSPADTEITVVNAAPDFVERMRLHQLASGQDLTTRPLAEVFAGTGVRLRVARVTGIDPERRTVTVTGEAGDRELTYDTLLYALGSSVAHHGVPGAAEYAYDVTGRASALRLRERLTELGAGDSVLVVGEGLTGIETATELAESRPDLSVALAARGELGAWLSPKARRHLRRAFDRLGVTVHEHTAVAAVEPARAIAADGTSLPADVTVWSAGFAVRPIAAAGGLRVAETGQIVVDRTMRSVSHPDVYAAGDSAYAIGENGRPLPMSCASAGYTNMQATAAIIARLTGREVPTVGLKYHGNHISLGRRDAIFQAVDGEVRSRSWYLGGRTTARLKAGVLKGAALGIAHPTFGMPKRRRRLATVPDRSGVWAAGTKATGPKTADARTTDAKTTDAKTTSVKSAGAHSAGAQSAGAQSAGAQSAGAQSAGAQSAGAQSAGAQSAGAQSAGVKSAGVKSAGANVTA</sequence>
<dbReference type="InterPro" id="IPR051169">
    <property type="entry name" value="NADH-Q_oxidoreductase"/>
</dbReference>
<dbReference type="Pfam" id="PF07992">
    <property type="entry name" value="Pyr_redox_2"/>
    <property type="match status" value="1"/>
</dbReference>
<feature type="compositionally biased region" description="Basic and acidic residues" evidence="6">
    <location>
        <begin position="405"/>
        <end position="416"/>
    </location>
</feature>
<dbReference type="InterPro" id="IPR036188">
    <property type="entry name" value="FAD/NAD-bd_sf"/>
</dbReference>
<evidence type="ECO:0000313" key="8">
    <source>
        <dbReference type="EMBL" id="QYX80169.1"/>
    </source>
</evidence>
<proteinExistence type="inferred from homology"/>
<evidence type="ECO:0000256" key="6">
    <source>
        <dbReference type="SAM" id="MobiDB-lite"/>
    </source>
</evidence>
<dbReference type="EMBL" id="CP080647">
    <property type="protein sequence ID" value="QYX80169.1"/>
    <property type="molecule type" value="Genomic_DNA"/>
</dbReference>
<evidence type="ECO:0000256" key="3">
    <source>
        <dbReference type="ARBA" id="ARBA00022630"/>
    </source>
</evidence>
<feature type="domain" description="FAD/NAD(P)-binding" evidence="7">
    <location>
        <begin position="4"/>
        <end position="289"/>
    </location>
</feature>
<dbReference type="Gene3D" id="3.50.50.100">
    <property type="match status" value="1"/>
</dbReference>
<comment type="cofactor">
    <cofactor evidence="1">
        <name>FAD</name>
        <dbReference type="ChEBI" id="CHEBI:57692"/>
    </cofactor>
</comment>
<keyword evidence="9" id="KW-1185">Reference proteome</keyword>
<dbReference type="PANTHER" id="PTHR42913">
    <property type="entry name" value="APOPTOSIS-INDUCING FACTOR 1"/>
    <property type="match status" value="1"/>
</dbReference>
<evidence type="ECO:0000259" key="7">
    <source>
        <dbReference type="Pfam" id="PF07992"/>
    </source>
</evidence>
<dbReference type="Proteomes" id="UP000827138">
    <property type="component" value="Chromosome"/>
</dbReference>
<keyword evidence="5" id="KW-0560">Oxidoreductase</keyword>
<evidence type="ECO:0000256" key="5">
    <source>
        <dbReference type="ARBA" id="ARBA00023002"/>
    </source>
</evidence>
<dbReference type="PANTHER" id="PTHR42913:SF3">
    <property type="entry name" value="64 KDA MITOCHONDRIAL NADH DEHYDROGENASE (EUROFUNG)"/>
    <property type="match status" value="1"/>
</dbReference>
<gene>
    <name evidence="8" type="ORF">K1J60_29850</name>
</gene>
<feature type="compositionally biased region" description="Low complexity" evidence="6">
    <location>
        <begin position="417"/>
        <end position="471"/>
    </location>
</feature>
<evidence type="ECO:0000256" key="1">
    <source>
        <dbReference type="ARBA" id="ARBA00001974"/>
    </source>
</evidence>
<reference evidence="8 9" key="1">
    <citation type="submission" date="2021-08" db="EMBL/GenBank/DDBJ databases">
        <authorList>
            <person name="Ping M."/>
        </authorList>
    </citation>
    <scope>NUCLEOTIDE SEQUENCE [LARGE SCALE GENOMIC DNA]</scope>
    <source>
        <strain evidence="8 9">MG28</strain>
    </source>
</reference>
<dbReference type="PRINTS" id="PR00469">
    <property type="entry name" value="PNDRDTASEII"/>
</dbReference>
<evidence type="ECO:0000313" key="9">
    <source>
        <dbReference type="Proteomes" id="UP000827138"/>
    </source>
</evidence>
<dbReference type="InterPro" id="IPR023753">
    <property type="entry name" value="FAD/NAD-binding_dom"/>
</dbReference>
<feature type="compositionally biased region" description="Low complexity" evidence="6">
    <location>
        <begin position="394"/>
        <end position="404"/>
    </location>
</feature>
<keyword evidence="4" id="KW-0274">FAD</keyword>
<comment type="similarity">
    <text evidence="2">Belongs to the NADH dehydrogenase family.</text>
</comment>
<name>A0ABX8XWG8_9ACTN</name>